<organism evidence="1 2">
    <name type="scientific">Pseudonocardia aurantiaca</name>
    <dbReference type="NCBI Taxonomy" id="75290"/>
    <lineage>
        <taxon>Bacteria</taxon>
        <taxon>Bacillati</taxon>
        <taxon>Actinomycetota</taxon>
        <taxon>Actinomycetes</taxon>
        <taxon>Pseudonocardiales</taxon>
        <taxon>Pseudonocardiaceae</taxon>
        <taxon>Pseudonocardia</taxon>
    </lineage>
</organism>
<reference evidence="2" key="1">
    <citation type="journal article" date="2019" name="Int. J. Syst. Evol. Microbiol.">
        <title>The Global Catalogue of Microorganisms (GCM) 10K type strain sequencing project: providing services to taxonomists for standard genome sequencing and annotation.</title>
        <authorList>
            <consortium name="The Broad Institute Genomics Platform"/>
            <consortium name="The Broad Institute Genome Sequencing Center for Infectious Disease"/>
            <person name="Wu L."/>
            <person name="Ma J."/>
        </authorList>
    </citation>
    <scope>NUCLEOTIDE SEQUENCE [LARGE SCALE GENOMIC DNA]</scope>
    <source>
        <strain evidence="2">JCM 12165</strain>
    </source>
</reference>
<accession>A0ABW4FGX7</accession>
<comment type="caution">
    <text evidence="1">The sequence shown here is derived from an EMBL/GenBank/DDBJ whole genome shotgun (WGS) entry which is preliminary data.</text>
</comment>
<gene>
    <name evidence="1" type="ORF">ACFSCY_10020</name>
</gene>
<keyword evidence="2" id="KW-1185">Reference proteome</keyword>
<evidence type="ECO:0008006" key="3">
    <source>
        <dbReference type="Google" id="ProtNLM"/>
    </source>
</evidence>
<proteinExistence type="predicted"/>
<dbReference type="EMBL" id="JBHUCP010000005">
    <property type="protein sequence ID" value="MFD1529776.1"/>
    <property type="molecule type" value="Genomic_DNA"/>
</dbReference>
<dbReference type="Proteomes" id="UP001597145">
    <property type="component" value="Unassembled WGS sequence"/>
</dbReference>
<evidence type="ECO:0000313" key="1">
    <source>
        <dbReference type="EMBL" id="MFD1529776.1"/>
    </source>
</evidence>
<evidence type="ECO:0000313" key="2">
    <source>
        <dbReference type="Proteomes" id="UP001597145"/>
    </source>
</evidence>
<name>A0ABW4FGX7_9PSEU</name>
<sequence length="309" mass="34091">MTARSARRQEQLERAASLRAEGRTWIAIGTALQDRYGLKALVAMRLAHGWGQADAAAAWTAAWPDDPKNFKTFSSWENWPGPTGHAPSLAVLDRLAQLYQCNVADLLSRWGEHRSADDYESAEAGDAESGTLAWQVGHLELDELSRSMDHWAERLPREQRRALLLKLSTATAVAAGRSSTTPVAAMGTGPKPSELAGLWRSSYRFFSTGRAEEFEGSHRVRLRSEGDRLTGRSEPNGTGMIELDLRTDGLLVTGSWTERTATDGYYRGAVYHGIMQLVLDPAGRSMTGRWLGPDKEFAINSGDWMLTRA</sequence>
<dbReference type="RefSeq" id="WP_343982177.1">
    <property type="nucleotide sequence ID" value="NZ_BAAAJG010000015.1"/>
</dbReference>
<protein>
    <recommendedName>
        <fullName evidence="3">DNA-binding protein</fullName>
    </recommendedName>
</protein>